<accession>A0ABW0ATR8</accession>
<sequence length="230" mass="25289">MSWEKRLADPDAAVREPRRAFDVAAGLSSLAREAGYDGCCARPAQPSADNPAPARHQLDVLSRWTLTQAGAASHIEDLATSIGDNNGLGKNALFDGWTDVDIDGVQVFACMLYLTRRHPESAQFWWKLAAGAGHNGAAYCLHLYHLSCGELREADFWKRQLQAADGPSADFLKVLQSSAGRNSQQSEPTQVLTRCLAEFERLADRHDADGLVCRPDRRLADRLHDLAGRH</sequence>
<name>A0ABW0ATR8_9ACTN</name>
<evidence type="ECO:0008006" key="3">
    <source>
        <dbReference type="Google" id="ProtNLM"/>
    </source>
</evidence>
<dbReference type="Proteomes" id="UP001596160">
    <property type="component" value="Unassembled WGS sequence"/>
</dbReference>
<gene>
    <name evidence="1" type="ORF">ACFPRH_32840</name>
</gene>
<evidence type="ECO:0000313" key="1">
    <source>
        <dbReference type="EMBL" id="MFC5156511.1"/>
    </source>
</evidence>
<evidence type="ECO:0000313" key="2">
    <source>
        <dbReference type="Proteomes" id="UP001596160"/>
    </source>
</evidence>
<dbReference type="RefSeq" id="WP_344485843.1">
    <property type="nucleotide sequence ID" value="NZ_BAAASB010000031.1"/>
</dbReference>
<proteinExistence type="predicted"/>
<comment type="caution">
    <text evidence="1">The sequence shown here is derived from an EMBL/GenBank/DDBJ whole genome shotgun (WGS) entry which is preliminary data.</text>
</comment>
<dbReference type="EMBL" id="JBHSKP010000035">
    <property type="protein sequence ID" value="MFC5156511.1"/>
    <property type="molecule type" value="Genomic_DNA"/>
</dbReference>
<keyword evidence="2" id="KW-1185">Reference proteome</keyword>
<organism evidence="1 2">
    <name type="scientific">Streptomyces amakusaensis</name>
    <dbReference type="NCBI Taxonomy" id="67271"/>
    <lineage>
        <taxon>Bacteria</taxon>
        <taxon>Bacillati</taxon>
        <taxon>Actinomycetota</taxon>
        <taxon>Actinomycetes</taxon>
        <taxon>Kitasatosporales</taxon>
        <taxon>Streptomycetaceae</taxon>
        <taxon>Streptomyces</taxon>
    </lineage>
</organism>
<protein>
    <recommendedName>
        <fullName evidence="3">Sel1 repeat family protein</fullName>
    </recommendedName>
</protein>
<reference evidence="2" key="1">
    <citation type="journal article" date="2019" name="Int. J. Syst. Evol. Microbiol.">
        <title>The Global Catalogue of Microorganisms (GCM) 10K type strain sequencing project: providing services to taxonomists for standard genome sequencing and annotation.</title>
        <authorList>
            <consortium name="The Broad Institute Genomics Platform"/>
            <consortium name="The Broad Institute Genome Sequencing Center for Infectious Disease"/>
            <person name="Wu L."/>
            <person name="Ma J."/>
        </authorList>
    </citation>
    <scope>NUCLEOTIDE SEQUENCE [LARGE SCALE GENOMIC DNA]</scope>
    <source>
        <strain evidence="2">PCU 266</strain>
    </source>
</reference>